<feature type="transmembrane region" description="Helical" evidence="6">
    <location>
        <begin position="299"/>
        <end position="326"/>
    </location>
</feature>
<evidence type="ECO:0000313" key="7">
    <source>
        <dbReference type="EMBL" id="KAF1957065.1"/>
    </source>
</evidence>
<dbReference type="EMBL" id="ML976990">
    <property type="protein sequence ID" value="KAF1957065.1"/>
    <property type="molecule type" value="Genomic_DNA"/>
</dbReference>
<dbReference type="Gene3D" id="1.10.3730.20">
    <property type="match status" value="1"/>
</dbReference>
<dbReference type="SUPFAM" id="SSF103481">
    <property type="entry name" value="Multidrug resistance efflux transporter EmrE"/>
    <property type="match status" value="1"/>
</dbReference>
<evidence type="ECO:0000256" key="3">
    <source>
        <dbReference type="ARBA" id="ARBA00022989"/>
    </source>
</evidence>
<feature type="transmembrane region" description="Helical" evidence="6">
    <location>
        <begin position="15"/>
        <end position="34"/>
    </location>
</feature>
<keyword evidence="7" id="KW-0813">Transport</keyword>
<dbReference type="GO" id="GO:0000139">
    <property type="term" value="C:Golgi membrane"/>
    <property type="evidence" value="ECO:0007669"/>
    <property type="project" value="InterPro"/>
</dbReference>
<organism evidence="7 8">
    <name type="scientific">Byssothecium circinans</name>
    <dbReference type="NCBI Taxonomy" id="147558"/>
    <lineage>
        <taxon>Eukaryota</taxon>
        <taxon>Fungi</taxon>
        <taxon>Dikarya</taxon>
        <taxon>Ascomycota</taxon>
        <taxon>Pezizomycotina</taxon>
        <taxon>Dothideomycetes</taxon>
        <taxon>Pleosporomycetidae</taxon>
        <taxon>Pleosporales</taxon>
        <taxon>Massarineae</taxon>
        <taxon>Massarinaceae</taxon>
        <taxon>Byssothecium</taxon>
    </lineage>
</organism>
<comment type="subcellular location">
    <subcellularLocation>
        <location evidence="1">Membrane</location>
        <topology evidence="1">Multi-pass membrane protein</topology>
    </subcellularLocation>
</comment>
<feature type="transmembrane region" description="Helical" evidence="6">
    <location>
        <begin position="229"/>
        <end position="248"/>
    </location>
</feature>
<dbReference type="Proteomes" id="UP000800035">
    <property type="component" value="Unassembled WGS sequence"/>
</dbReference>
<feature type="region of interest" description="Disordered" evidence="5">
    <location>
        <begin position="382"/>
        <end position="436"/>
    </location>
</feature>
<feature type="transmembrane region" description="Helical" evidence="6">
    <location>
        <begin position="269"/>
        <end position="287"/>
    </location>
</feature>
<sequence>MIDRAALLGGVPMKALSLVMLTFQNSALILIMHYSRIMPLVNGHRYFTSTSVFLNEVIKLGISATMALYDLSSNMPPNTPATSLISELVSTMFANDSWKLAIPAALYTLQNSLQYVAVSNLDPSTFQVTYQLKILTTAIFSVLMLGRKLSAKKWASLGLLMVGVAIVQLPQDTSKVTVEDSKTEEPKIGRRALEVIGTYTINSLLPRSGSYEGIKEDKQLEHPTMNRSVGLMAVLIACALSGLAGVCFEKVLKQSPPTQKPVSLWIRNCQLSFWSLFPAFFIGVLWVDGENIAKAGFFAGYNFVVWTAIMFQAGGGIIVALVINYADNIAKNFATSISIIISALASAYFFDFRITITYLLGTSVVMAATYLYSQPDMQPPPPKIAEYEETSIGRDSEENETATPLMMQPLRKVSEEGERPGSPTEDEREQFLKRGD</sequence>
<keyword evidence="3 6" id="KW-1133">Transmembrane helix</keyword>
<dbReference type="InterPro" id="IPR037185">
    <property type="entry name" value="EmrE-like"/>
</dbReference>
<dbReference type="AlphaFoldDB" id="A0A6A5TWP1"/>
<evidence type="ECO:0000256" key="6">
    <source>
        <dbReference type="SAM" id="Phobius"/>
    </source>
</evidence>
<feature type="transmembrane region" description="Helical" evidence="6">
    <location>
        <begin position="154"/>
        <end position="171"/>
    </location>
</feature>
<keyword evidence="7" id="KW-0762">Sugar transport</keyword>
<name>A0A6A5TWP1_9PLEO</name>
<keyword evidence="8" id="KW-1185">Reference proteome</keyword>
<dbReference type="Pfam" id="PF04142">
    <property type="entry name" value="Nuc_sug_transp"/>
    <property type="match status" value="1"/>
</dbReference>
<gene>
    <name evidence="7" type="ORF">CC80DRAFT_471523</name>
</gene>
<evidence type="ECO:0000256" key="2">
    <source>
        <dbReference type="ARBA" id="ARBA00022692"/>
    </source>
</evidence>
<protein>
    <submittedName>
        <fullName evidence="7">Nucleotide-sugar transporter</fullName>
    </submittedName>
</protein>
<dbReference type="GO" id="GO:0015165">
    <property type="term" value="F:pyrimidine nucleotide-sugar transmembrane transporter activity"/>
    <property type="evidence" value="ECO:0007669"/>
    <property type="project" value="InterPro"/>
</dbReference>
<reference evidence="7" key="1">
    <citation type="journal article" date="2020" name="Stud. Mycol.">
        <title>101 Dothideomycetes genomes: a test case for predicting lifestyles and emergence of pathogens.</title>
        <authorList>
            <person name="Haridas S."/>
            <person name="Albert R."/>
            <person name="Binder M."/>
            <person name="Bloem J."/>
            <person name="Labutti K."/>
            <person name="Salamov A."/>
            <person name="Andreopoulos B."/>
            <person name="Baker S."/>
            <person name="Barry K."/>
            <person name="Bills G."/>
            <person name="Bluhm B."/>
            <person name="Cannon C."/>
            <person name="Castanera R."/>
            <person name="Culley D."/>
            <person name="Daum C."/>
            <person name="Ezra D."/>
            <person name="Gonzalez J."/>
            <person name="Henrissat B."/>
            <person name="Kuo A."/>
            <person name="Liang C."/>
            <person name="Lipzen A."/>
            <person name="Lutzoni F."/>
            <person name="Magnuson J."/>
            <person name="Mondo S."/>
            <person name="Nolan M."/>
            <person name="Ohm R."/>
            <person name="Pangilinan J."/>
            <person name="Park H.-J."/>
            <person name="Ramirez L."/>
            <person name="Alfaro M."/>
            <person name="Sun H."/>
            <person name="Tritt A."/>
            <person name="Yoshinaga Y."/>
            <person name="Zwiers L.-H."/>
            <person name="Turgeon B."/>
            <person name="Goodwin S."/>
            <person name="Spatafora J."/>
            <person name="Crous P."/>
            <person name="Grigoriev I."/>
        </authorList>
    </citation>
    <scope>NUCLEOTIDE SEQUENCE</scope>
    <source>
        <strain evidence="7">CBS 675.92</strain>
    </source>
</reference>
<dbReference type="NCBIfam" id="TIGR00803">
    <property type="entry name" value="nst"/>
    <property type="match status" value="2"/>
</dbReference>
<proteinExistence type="predicted"/>
<dbReference type="InterPro" id="IPR007271">
    <property type="entry name" value="Nuc_sug_transpt"/>
</dbReference>
<dbReference type="PANTHER" id="PTHR10231">
    <property type="entry name" value="NUCLEOTIDE-SUGAR TRANSMEMBRANE TRANSPORTER"/>
    <property type="match status" value="1"/>
</dbReference>
<keyword evidence="4 6" id="KW-0472">Membrane</keyword>
<accession>A0A6A5TWP1</accession>
<evidence type="ECO:0000256" key="4">
    <source>
        <dbReference type="ARBA" id="ARBA00023136"/>
    </source>
</evidence>
<feature type="transmembrane region" description="Helical" evidence="6">
    <location>
        <begin position="333"/>
        <end position="350"/>
    </location>
</feature>
<evidence type="ECO:0000256" key="5">
    <source>
        <dbReference type="SAM" id="MobiDB-lite"/>
    </source>
</evidence>
<dbReference type="PIRSF" id="PIRSF005799">
    <property type="entry name" value="UDP-gal_transpt"/>
    <property type="match status" value="1"/>
</dbReference>
<feature type="transmembrane region" description="Helical" evidence="6">
    <location>
        <begin position="356"/>
        <end position="373"/>
    </location>
</feature>
<keyword evidence="2 6" id="KW-0812">Transmembrane</keyword>
<evidence type="ECO:0000313" key="8">
    <source>
        <dbReference type="Proteomes" id="UP000800035"/>
    </source>
</evidence>
<evidence type="ECO:0000256" key="1">
    <source>
        <dbReference type="ARBA" id="ARBA00004141"/>
    </source>
</evidence>
<dbReference type="OrthoDB" id="408493at2759"/>